<evidence type="ECO:0000313" key="3">
    <source>
        <dbReference type="Proteomes" id="UP001390339"/>
    </source>
</evidence>
<evidence type="ECO:0000313" key="2">
    <source>
        <dbReference type="EMBL" id="KAK8868363.1"/>
    </source>
</evidence>
<organism evidence="2 3">
    <name type="scientific">Apiospora arundinis</name>
    <dbReference type="NCBI Taxonomy" id="335852"/>
    <lineage>
        <taxon>Eukaryota</taxon>
        <taxon>Fungi</taxon>
        <taxon>Dikarya</taxon>
        <taxon>Ascomycota</taxon>
        <taxon>Pezizomycotina</taxon>
        <taxon>Sordariomycetes</taxon>
        <taxon>Xylariomycetidae</taxon>
        <taxon>Amphisphaeriales</taxon>
        <taxon>Apiosporaceae</taxon>
        <taxon>Apiospora</taxon>
    </lineage>
</organism>
<dbReference type="InterPro" id="IPR052895">
    <property type="entry name" value="HetReg/Transcr_Mod"/>
</dbReference>
<dbReference type="PANTHER" id="PTHR24148">
    <property type="entry name" value="ANKYRIN REPEAT DOMAIN-CONTAINING PROTEIN 39 HOMOLOG-RELATED"/>
    <property type="match status" value="1"/>
</dbReference>
<dbReference type="Proteomes" id="UP001390339">
    <property type="component" value="Unassembled WGS sequence"/>
</dbReference>
<feature type="domain" description="Heterokaryon incompatibility" evidence="1">
    <location>
        <begin position="53"/>
        <end position="220"/>
    </location>
</feature>
<proteinExistence type="predicted"/>
<dbReference type="InterPro" id="IPR010730">
    <property type="entry name" value="HET"/>
</dbReference>
<sequence>MSGVHSQASLAPAYTPLDAQREQIRLLHLLPGSWEDSVCCTTSIVDISEEPIFESLSYAWGDPSVTRAVFLNGHATPVTVNLFAALRRLRYPNLRRCLWADALCINQADLEEKSRQVSLMGKIYSGATRGLMWLGEYSERLSDLSQGTTHRNLLQSAMPEAKAVEAFDWMHRMAGNTDGPWDISHIDYEITTRPEISTCVNSLQQFLSLPWWNRMWTLQEAVLPRDVSFICGSSEITLGDMDRAQDNYNEHGITAVLPPYPEDHGSTIFVLDHLSVSVMVIAQLREVGDKRDIVHALLSCKDRRATNPRDKIYAVLGLFPQVAQLIDVDYGKDTSDISTELLLCLIKLDGDLKALACVATTPKDPSLPSWVPNWCYMQENNMPGGEVNLLNEYHESYAAKLTKAQLHTPRHGVLSIRGLAVDRIVALQPVHATSSQAPPKAYAETFRDWIGSFTFASVQSTDEYLEIIGHMVDRMRILFHHNATIFITDQGKLGYACYGLQINDMIHILFGGNVPFILRAAHQPLDPSRDQHYRLVCNCYVHGIMDGEAMEWGLQPQWTSLV</sequence>
<comment type="caution">
    <text evidence="2">The sequence shown here is derived from an EMBL/GenBank/DDBJ whole genome shotgun (WGS) entry which is preliminary data.</text>
</comment>
<dbReference type="Pfam" id="PF06985">
    <property type="entry name" value="HET"/>
    <property type="match status" value="1"/>
</dbReference>
<dbReference type="Pfam" id="PF26639">
    <property type="entry name" value="Het-6_barrel"/>
    <property type="match status" value="1"/>
</dbReference>
<evidence type="ECO:0000259" key="1">
    <source>
        <dbReference type="Pfam" id="PF06985"/>
    </source>
</evidence>
<gene>
    <name evidence="2" type="ORF">PGQ11_006941</name>
</gene>
<keyword evidence="3" id="KW-1185">Reference proteome</keyword>
<protein>
    <submittedName>
        <fullName evidence="2">HET-domain-containing protein</fullName>
    </submittedName>
</protein>
<name>A0ABR2IU62_9PEZI</name>
<dbReference type="EMBL" id="JAPCWZ010000004">
    <property type="protein sequence ID" value="KAK8868363.1"/>
    <property type="molecule type" value="Genomic_DNA"/>
</dbReference>
<reference evidence="2 3" key="1">
    <citation type="journal article" date="2024" name="IMA Fungus">
        <title>Apiospora arundinis, a panoply of carbohydrate-active enzymes and secondary metabolites.</title>
        <authorList>
            <person name="Sorensen T."/>
            <person name="Petersen C."/>
            <person name="Muurmann A.T."/>
            <person name="Christiansen J.V."/>
            <person name="Brundto M.L."/>
            <person name="Overgaard C.K."/>
            <person name="Boysen A.T."/>
            <person name="Wollenberg R.D."/>
            <person name="Larsen T.O."/>
            <person name="Sorensen J.L."/>
            <person name="Nielsen K.L."/>
            <person name="Sondergaard T.E."/>
        </authorList>
    </citation>
    <scope>NUCLEOTIDE SEQUENCE [LARGE SCALE GENOMIC DNA]</scope>
    <source>
        <strain evidence="2 3">AAU 773</strain>
    </source>
</reference>
<accession>A0ABR2IU62</accession>
<dbReference type="PANTHER" id="PTHR24148:SF82">
    <property type="entry name" value="HETEROKARYON INCOMPATIBILITY DOMAIN-CONTAINING PROTEIN"/>
    <property type="match status" value="1"/>
</dbReference>